<organism evidence="5">
    <name type="scientific">Naegleria gruberi</name>
    <name type="common">Amoeba</name>
    <dbReference type="NCBI Taxonomy" id="5762"/>
    <lineage>
        <taxon>Eukaryota</taxon>
        <taxon>Discoba</taxon>
        <taxon>Heterolobosea</taxon>
        <taxon>Tetramitia</taxon>
        <taxon>Eutetramitia</taxon>
        <taxon>Vahlkampfiidae</taxon>
        <taxon>Naegleria</taxon>
    </lineage>
</organism>
<evidence type="ECO:0000313" key="4">
    <source>
        <dbReference type="EMBL" id="EFC38681.1"/>
    </source>
</evidence>
<dbReference type="RefSeq" id="XP_002671425.1">
    <property type="nucleotide sequence ID" value="XM_002671379.1"/>
</dbReference>
<proteinExistence type="inferred from homology"/>
<keyword evidence="2" id="KW-0560">Oxidoreductase</keyword>
<evidence type="ECO:0000256" key="3">
    <source>
        <dbReference type="RuleBase" id="RU000363"/>
    </source>
</evidence>
<dbReference type="PRINTS" id="PR00081">
    <property type="entry name" value="GDHRDH"/>
</dbReference>
<sequence>MATAQYTVLLTGASRGIGLHLTKHLLLGGKTVYATCRDPSNAKSLQQLKEEYSEKLIIEALTVNDEESIKTLVEKLRNNNRTFNVLINNAGIYSTMQKETLLNSTKSSMLGTFEVNCVAPMLITQHLYNAKLLEKNALIVNISSIMGSIQGTTQAKRGVSYCCSKAALNMFTKMVSIELPNVCSISVHPGWVITDMGGENAPVQPDESASGIVKLIDTFDPKTQNGAFLQYDGTVLDW</sequence>
<dbReference type="SUPFAM" id="SSF51735">
    <property type="entry name" value="NAD(P)-binding Rossmann-fold domains"/>
    <property type="match status" value="1"/>
</dbReference>
<evidence type="ECO:0000256" key="1">
    <source>
        <dbReference type="ARBA" id="ARBA00022857"/>
    </source>
</evidence>
<dbReference type="PROSITE" id="PS00061">
    <property type="entry name" value="ADH_SHORT"/>
    <property type="match status" value="1"/>
</dbReference>
<dbReference type="InterPro" id="IPR036291">
    <property type="entry name" value="NAD(P)-bd_dom_sf"/>
</dbReference>
<dbReference type="GO" id="GO:0005737">
    <property type="term" value="C:cytoplasm"/>
    <property type="evidence" value="ECO:0007669"/>
    <property type="project" value="TreeGrafter"/>
</dbReference>
<dbReference type="GO" id="GO:0016491">
    <property type="term" value="F:oxidoreductase activity"/>
    <property type="evidence" value="ECO:0007669"/>
    <property type="project" value="UniProtKB-KW"/>
</dbReference>
<dbReference type="KEGG" id="ngr:NAEGRDRAFT_73503"/>
<keyword evidence="5" id="KW-1185">Reference proteome</keyword>
<dbReference type="OMA" id="QGLNCLI"/>
<dbReference type="InParanoid" id="D2VWU0"/>
<dbReference type="FunCoup" id="D2VWU0">
    <property type="interactions" value="110"/>
</dbReference>
<dbReference type="Gene3D" id="3.40.50.720">
    <property type="entry name" value="NAD(P)-binding Rossmann-like Domain"/>
    <property type="match status" value="1"/>
</dbReference>
<dbReference type="CDD" id="cd05325">
    <property type="entry name" value="carb_red_sniffer_like_SDR_c"/>
    <property type="match status" value="1"/>
</dbReference>
<dbReference type="PANTHER" id="PTHR43544:SF7">
    <property type="entry name" value="NADB-LER2"/>
    <property type="match status" value="1"/>
</dbReference>
<dbReference type="AlphaFoldDB" id="D2VWU0"/>
<accession>D2VWU0</accession>
<dbReference type="VEuPathDB" id="AmoebaDB:NAEGRDRAFT_73503"/>
<keyword evidence="1" id="KW-0521">NADP</keyword>
<gene>
    <name evidence="4" type="ORF">NAEGRDRAFT_73503</name>
</gene>
<dbReference type="InterPro" id="IPR020904">
    <property type="entry name" value="Sc_DH/Rdtase_CS"/>
</dbReference>
<name>D2VWU0_NAEGR</name>
<evidence type="ECO:0000313" key="5">
    <source>
        <dbReference type="Proteomes" id="UP000006671"/>
    </source>
</evidence>
<dbReference type="PRINTS" id="PR00080">
    <property type="entry name" value="SDRFAMILY"/>
</dbReference>
<comment type="similarity">
    <text evidence="3">Belongs to the short-chain dehydrogenases/reductases (SDR) family.</text>
</comment>
<dbReference type="OrthoDB" id="153074at2759"/>
<dbReference type="Pfam" id="PF00106">
    <property type="entry name" value="adh_short"/>
    <property type="match status" value="1"/>
</dbReference>
<protein>
    <submittedName>
        <fullName evidence="4">Predicted protein</fullName>
    </submittedName>
</protein>
<reference evidence="4 5" key="1">
    <citation type="journal article" date="2010" name="Cell">
        <title>The genome of Naegleria gruberi illuminates early eukaryotic versatility.</title>
        <authorList>
            <person name="Fritz-Laylin L.K."/>
            <person name="Prochnik S.E."/>
            <person name="Ginger M.L."/>
            <person name="Dacks J.B."/>
            <person name="Carpenter M.L."/>
            <person name="Field M.C."/>
            <person name="Kuo A."/>
            <person name="Paredez A."/>
            <person name="Chapman J."/>
            <person name="Pham J."/>
            <person name="Shu S."/>
            <person name="Neupane R."/>
            <person name="Cipriano M."/>
            <person name="Mancuso J."/>
            <person name="Tu H."/>
            <person name="Salamov A."/>
            <person name="Lindquist E."/>
            <person name="Shapiro H."/>
            <person name="Lucas S."/>
            <person name="Grigoriev I.V."/>
            <person name="Cande W.Z."/>
            <person name="Fulton C."/>
            <person name="Rokhsar D.S."/>
            <person name="Dawson S.C."/>
        </authorList>
    </citation>
    <scope>NUCLEOTIDE SEQUENCE [LARGE SCALE GENOMIC DNA]</scope>
    <source>
        <strain evidence="4 5">NEG-M</strain>
    </source>
</reference>
<dbReference type="InterPro" id="IPR051468">
    <property type="entry name" value="Fungal_SecMetab_SDRs"/>
</dbReference>
<evidence type="ECO:0000256" key="2">
    <source>
        <dbReference type="ARBA" id="ARBA00023002"/>
    </source>
</evidence>
<dbReference type="Proteomes" id="UP000006671">
    <property type="component" value="Unassembled WGS sequence"/>
</dbReference>
<dbReference type="eggNOG" id="KOG1611">
    <property type="taxonomic scope" value="Eukaryota"/>
</dbReference>
<dbReference type="GeneID" id="8858585"/>
<dbReference type="InterPro" id="IPR002347">
    <property type="entry name" value="SDR_fam"/>
</dbReference>
<dbReference type="EMBL" id="GG738905">
    <property type="protein sequence ID" value="EFC38681.1"/>
    <property type="molecule type" value="Genomic_DNA"/>
</dbReference>
<dbReference type="PANTHER" id="PTHR43544">
    <property type="entry name" value="SHORT-CHAIN DEHYDROGENASE/REDUCTASE"/>
    <property type="match status" value="1"/>
</dbReference>